<feature type="domain" description="ABC transmembrane type-1" evidence="9">
    <location>
        <begin position="62"/>
        <end position="268"/>
    </location>
</feature>
<gene>
    <name evidence="10" type="primary">cydC</name>
    <name evidence="10" type="ORF">E3202_01310</name>
</gene>
<dbReference type="InterPro" id="IPR027417">
    <property type="entry name" value="P-loop_NTPase"/>
</dbReference>
<keyword evidence="2 7" id="KW-0812">Transmembrane</keyword>
<protein>
    <submittedName>
        <fullName evidence="10">Thiol reductant ABC exporter subunit CydC</fullName>
    </submittedName>
</protein>
<keyword evidence="6 7" id="KW-0472">Membrane</keyword>
<evidence type="ECO:0000256" key="1">
    <source>
        <dbReference type="ARBA" id="ARBA00004651"/>
    </source>
</evidence>
<evidence type="ECO:0000313" key="10">
    <source>
        <dbReference type="EMBL" id="TPW35634.1"/>
    </source>
</evidence>
<dbReference type="NCBIfam" id="TIGR02868">
    <property type="entry name" value="CydC"/>
    <property type="match status" value="1"/>
</dbReference>
<dbReference type="InterPro" id="IPR014223">
    <property type="entry name" value="ABC_CydC/D"/>
</dbReference>
<dbReference type="PANTHER" id="PTHR24221:SF653">
    <property type="entry name" value="TRANSPORT ATP-BINDING PROTEIN CYDC"/>
    <property type="match status" value="1"/>
</dbReference>
<feature type="domain" description="ABC transporter" evidence="8">
    <location>
        <begin position="334"/>
        <end position="571"/>
    </location>
</feature>
<dbReference type="Gene3D" id="3.40.50.300">
    <property type="entry name" value="P-loop containing nucleotide triphosphate hydrolases"/>
    <property type="match status" value="1"/>
</dbReference>
<dbReference type="AlphaFoldDB" id="A0A506UQN2"/>
<dbReference type="GO" id="GO:0140359">
    <property type="term" value="F:ABC-type transporter activity"/>
    <property type="evidence" value="ECO:0007669"/>
    <property type="project" value="InterPro"/>
</dbReference>
<feature type="transmembrane region" description="Helical" evidence="7">
    <location>
        <begin position="131"/>
        <end position="152"/>
    </location>
</feature>
<dbReference type="RefSeq" id="WP_165600120.1">
    <property type="nucleotide sequence ID" value="NZ_SORZ01000001.1"/>
</dbReference>
<dbReference type="InterPro" id="IPR003439">
    <property type="entry name" value="ABC_transporter-like_ATP-bd"/>
</dbReference>
<evidence type="ECO:0000256" key="4">
    <source>
        <dbReference type="ARBA" id="ARBA00022840"/>
    </source>
</evidence>
<dbReference type="GO" id="GO:0034775">
    <property type="term" value="P:glutathione transmembrane transport"/>
    <property type="evidence" value="ECO:0007669"/>
    <property type="project" value="InterPro"/>
</dbReference>
<dbReference type="PANTHER" id="PTHR24221">
    <property type="entry name" value="ATP-BINDING CASSETTE SUB-FAMILY B"/>
    <property type="match status" value="1"/>
</dbReference>
<dbReference type="InterPro" id="IPR003593">
    <property type="entry name" value="AAA+_ATPase"/>
</dbReference>
<dbReference type="InterPro" id="IPR011527">
    <property type="entry name" value="ABC1_TM_dom"/>
</dbReference>
<keyword evidence="4" id="KW-0067">ATP-binding</keyword>
<dbReference type="InterPro" id="IPR036640">
    <property type="entry name" value="ABC1_TM_sf"/>
</dbReference>
<dbReference type="GO" id="GO:0045454">
    <property type="term" value="P:cell redox homeostasis"/>
    <property type="evidence" value="ECO:0007669"/>
    <property type="project" value="InterPro"/>
</dbReference>
<dbReference type="GO" id="GO:0005886">
    <property type="term" value="C:plasma membrane"/>
    <property type="evidence" value="ECO:0007669"/>
    <property type="project" value="UniProtKB-SubCell"/>
</dbReference>
<sequence length="573" mass="62054">MKALSEILLTLLQVWRPQRGRLLAGLGVALGAALAGLLLMSQAGQRLGQAVLATGGAGAGYLLLRFSGVGRILLRYFERLLSHDAMFRALADLRLWFYRRLAFGSAAGLGFRRSGDLMARLVQDVQTLDGLYLRVTLPFGVAYLTFPVLVWFCWQVSVALVCLEAGIFLIVAAGLPFLAARMTWKSEGQLLQLMGALQADILELTGGLREIRIFGGEKRFNERIEQQQEELYTLQACLAHRLSLIRALTAAFESTGIAGVLLAAAGLMDGQPNGMRSMTALFICLAQFGSIRALPQAGAVVARSLQAARRVVSAAVQPNAVPPGTVNTPAQYDLHFKNVTFGWVTGHPVLKGITFQLPEGSRTALLGASGAGKSTVAALSLKVVMPWQGQVKLGDVALDTIRDESLRHEIGWLSQNTHLFADTIRNNLLLGQQDIADRQLWEALEQAQLAEFVRGLPDGLETWIGENGSRLSGGQGRRLALARVLLARARILIFDEPTSGLDPETARAFLHTLNNLPARDGLTEQQPRTILLILHALTGIEGLDQVLELTGGYLSVRPCQNHGSGKSIPLTRS</sequence>
<dbReference type="GO" id="GO:0016887">
    <property type="term" value="F:ATP hydrolysis activity"/>
    <property type="evidence" value="ECO:0007669"/>
    <property type="project" value="InterPro"/>
</dbReference>
<dbReference type="Proteomes" id="UP000315037">
    <property type="component" value="Unassembled WGS sequence"/>
</dbReference>
<dbReference type="GO" id="GO:0005524">
    <property type="term" value="F:ATP binding"/>
    <property type="evidence" value="ECO:0007669"/>
    <property type="project" value="UniProtKB-KW"/>
</dbReference>
<dbReference type="GO" id="GO:0034040">
    <property type="term" value="F:ATPase-coupled lipid transmembrane transporter activity"/>
    <property type="evidence" value="ECO:0007669"/>
    <property type="project" value="TreeGrafter"/>
</dbReference>
<dbReference type="SMART" id="SM00382">
    <property type="entry name" value="AAA"/>
    <property type="match status" value="1"/>
</dbReference>
<name>A0A506UQN2_9PROT</name>
<evidence type="ECO:0000256" key="6">
    <source>
        <dbReference type="ARBA" id="ARBA00023136"/>
    </source>
</evidence>
<evidence type="ECO:0000256" key="7">
    <source>
        <dbReference type="SAM" id="Phobius"/>
    </source>
</evidence>
<dbReference type="SUPFAM" id="SSF90123">
    <property type="entry name" value="ABC transporter transmembrane region"/>
    <property type="match status" value="1"/>
</dbReference>
<evidence type="ECO:0000259" key="9">
    <source>
        <dbReference type="PROSITE" id="PS50929"/>
    </source>
</evidence>
<dbReference type="Pfam" id="PF00664">
    <property type="entry name" value="ABC_membrane"/>
    <property type="match status" value="1"/>
</dbReference>
<evidence type="ECO:0000256" key="2">
    <source>
        <dbReference type="ARBA" id="ARBA00022692"/>
    </source>
</evidence>
<dbReference type="SUPFAM" id="SSF52540">
    <property type="entry name" value="P-loop containing nucleoside triphosphate hydrolases"/>
    <property type="match status" value="1"/>
</dbReference>
<feature type="transmembrane region" description="Helical" evidence="7">
    <location>
        <begin position="51"/>
        <end position="73"/>
    </location>
</feature>
<evidence type="ECO:0000259" key="8">
    <source>
        <dbReference type="PROSITE" id="PS50893"/>
    </source>
</evidence>
<keyword evidence="5 7" id="KW-1133">Transmembrane helix</keyword>
<dbReference type="EMBL" id="SORZ01000001">
    <property type="protein sequence ID" value="TPW35634.1"/>
    <property type="molecule type" value="Genomic_DNA"/>
</dbReference>
<evidence type="ECO:0000256" key="5">
    <source>
        <dbReference type="ARBA" id="ARBA00022989"/>
    </source>
</evidence>
<dbReference type="PROSITE" id="PS50929">
    <property type="entry name" value="ABC_TM1F"/>
    <property type="match status" value="1"/>
</dbReference>
<dbReference type="Pfam" id="PF00005">
    <property type="entry name" value="ABC_tran"/>
    <property type="match status" value="1"/>
</dbReference>
<dbReference type="InterPro" id="IPR039421">
    <property type="entry name" value="Type_1_exporter"/>
</dbReference>
<accession>A0A506UQN2</accession>
<feature type="transmembrane region" description="Helical" evidence="7">
    <location>
        <begin position="248"/>
        <end position="268"/>
    </location>
</feature>
<evidence type="ECO:0000256" key="3">
    <source>
        <dbReference type="ARBA" id="ARBA00022741"/>
    </source>
</evidence>
<feature type="transmembrane region" description="Helical" evidence="7">
    <location>
        <begin position="158"/>
        <end position="180"/>
    </location>
</feature>
<comment type="subcellular location">
    <subcellularLocation>
        <location evidence="1">Cell membrane</location>
        <topology evidence="1">Multi-pass membrane protein</topology>
    </subcellularLocation>
</comment>
<feature type="transmembrane region" description="Helical" evidence="7">
    <location>
        <begin position="20"/>
        <end position="39"/>
    </location>
</feature>
<reference evidence="10 11" key="1">
    <citation type="submission" date="2019-03" db="EMBL/GenBank/DDBJ databases">
        <title>The complete genome sequence of Neokomagataea sp. Jb2 NBRC113641.</title>
        <authorList>
            <person name="Chua K.-O."/>
            <person name="Chan K.-G."/>
            <person name="See-Too W.-S."/>
        </authorList>
    </citation>
    <scope>NUCLEOTIDE SEQUENCE [LARGE SCALE GENOMIC DNA]</scope>
    <source>
        <strain evidence="10 11">Jb2</strain>
    </source>
</reference>
<keyword evidence="11" id="KW-1185">Reference proteome</keyword>
<keyword evidence="3" id="KW-0547">Nucleotide-binding</keyword>
<comment type="caution">
    <text evidence="10">The sequence shown here is derived from an EMBL/GenBank/DDBJ whole genome shotgun (WGS) entry which is preliminary data.</text>
</comment>
<organism evidence="10 11">
    <name type="scientific">Oecophyllibacter saccharovorans</name>
    <dbReference type="NCBI Taxonomy" id="2558360"/>
    <lineage>
        <taxon>Bacteria</taxon>
        <taxon>Pseudomonadati</taxon>
        <taxon>Pseudomonadota</taxon>
        <taxon>Alphaproteobacteria</taxon>
        <taxon>Acetobacterales</taxon>
        <taxon>Acetobacteraceae</taxon>
        <taxon>Oecophyllibacter</taxon>
    </lineage>
</organism>
<proteinExistence type="predicted"/>
<dbReference type="PROSITE" id="PS50893">
    <property type="entry name" value="ABC_TRANSPORTER_2"/>
    <property type="match status" value="1"/>
</dbReference>
<dbReference type="Gene3D" id="1.20.1560.10">
    <property type="entry name" value="ABC transporter type 1, transmembrane domain"/>
    <property type="match status" value="1"/>
</dbReference>
<evidence type="ECO:0000313" key="11">
    <source>
        <dbReference type="Proteomes" id="UP000315037"/>
    </source>
</evidence>